<proteinExistence type="predicted"/>
<dbReference type="STRING" id="2309.CF15_01550"/>
<dbReference type="OrthoDB" id="372091at2157"/>
<dbReference type="Pfam" id="PF01558">
    <property type="entry name" value="POR"/>
    <property type="match status" value="1"/>
</dbReference>
<name>A0A0V8RU77_PYROC</name>
<dbReference type="SUPFAM" id="SSF53323">
    <property type="entry name" value="Pyruvate-ferredoxin oxidoreductase, PFOR, domain III"/>
    <property type="match status" value="1"/>
</dbReference>
<dbReference type="EC" id="1.2.7.1" evidence="1"/>
<evidence type="ECO:0000256" key="1">
    <source>
        <dbReference type="ARBA" id="ARBA00012822"/>
    </source>
</evidence>
<organism evidence="5 6">
    <name type="scientific">Pyrodictium occultum</name>
    <dbReference type="NCBI Taxonomy" id="2309"/>
    <lineage>
        <taxon>Archaea</taxon>
        <taxon>Thermoproteota</taxon>
        <taxon>Thermoprotei</taxon>
        <taxon>Desulfurococcales</taxon>
        <taxon>Pyrodictiaceae</taxon>
        <taxon>Pyrodictium</taxon>
    </lineage>
</organism>
<dbReference type="InterPro" id="IPR002869">
    <property type="entry name" value="Pyrv_flavodox_OxRed_cen"/>
</dbReference>
<dbReference type="GO" id="GO:0019164">
    <property type="term" value="F:pyruvate synthase activity"/>
    <property type="evidence" value="ECO:0007669"/>
    <property type="project" value="UniProtKB-EC"/>
</dbReference>
<protein>
    <recommendedName>
        <fullName evidence="1">pyruvate synthase</fullName>
        <ecNumber evidence="1">1.2.7.1</ecNumber>
    </recommendedName>
</protein>
<sequence>MTRVEIRFHGRGGQGAVTAAEVLAAAAIREGKYAMAFPEYGAERRGAPVLAFVRIDDKVILEREPVLEPDIVVVLDPSLVPSIYMRGLKPSGLTVINTKKSPEEAAEFIRSHGLNPPRCVATVDATSIALKHLGAPIVNTSMLGALARASKVVELDSLEHSIEEYFEDKPRIIEPNLRAVEEAYSSTEVVCL</sequence>
<evidence type="ECO:0000256" key="2">
    <source>
        <dbReference type="ARBA" id="ARBA00023002"/>
    </source>
</evidence>
<gene>
    <name evidence="5" type="ORF">CF15_01550</name>
</gene>
<dbReference type="PANTHER" id="PTHR43366">
    <property type="entry name" value="PYRUVATE SYNTHASE SUBUNIT PORC"/>
    <property type="match status" value="1"/>
</dbReference>
<dbReference type="InterPro" id="IPR011894">
    <property type="entry name" value="PorC_KorC"/>
</dbReference>
<evidence type="ECO:0000313" key="6">
    <source>
        <dbReference type="Proteomes" id="UP000053352"/>
    </source>
</evidence>
<dbReference type="RefSeq" id="WP_058370225.1">
    <property type="nucleotide sequence ID" value="NZ_LNTB01000001.1"/>
</dbReference>
<accession>A0A0V8RU77</accession>
<feature type="domain" description="Pyruvate/ketoisovalerate oxidoreductase catalytic" evidence="4">
    <location>
        <begin position="12"/>
        <end position="184"/>
    </location>
</feature>
<reference evidence="5 6" key="1">
    <citation type="submission" date="2015-11" db="EMBL/GenBank/DDBJ databases">
        <title>Genome sequence of Pyrodictium occultum PL-19, a marine hyperthermophilic archaeon isolated from Volcano, Italy.</title>
        <authorList>
            <person name="Utturkar S."/>
            <person name="Huber H."/>
            <person name="Leptihn S."/>
            <person name="Brown S."/>
            <person name="Stetter K.O."/>
            <person name="Podar M."/>
        </authorList>
    </citation>
    <scope>NUCLEOTIDE SEQUENCE [LARGE SCALE GENOMIC DNA]</scope>
    <source>
        <strain evidence="5 6">PL-19</strain>
    </source>
</reference>
<comment type="caution">
    <text evidence="5">The sequence shown here is derived from an EMBL/GenBank/DDBJ whole genome shotgun (WGS) entry which is preliminary data.</text>
</comment>
<keyword evidence="5" id="KW-0670">Pyruvate</keyword>
<dbReference type="InterPro" id="IPR051626">
    <property type="entry name" value="Oxidoreductase_gamma_subunit"/>
</dbReference>
<keyword evidence="6" id="KW-1185">Reference proteome</keyword>
<evidence type="ECO:0000259" key="4">
    <source>
        <dbReference type="Pfam" id="PF01558"/>
    </source>
</evidence>
<dbReference type="InterPro" id="IPR019752">
    <property type="entry name" value="Pyrv/ketoisovalerate_OxRed_cat"/>
</dbReference>
<dbReference type="Proteomes" id="UP000053352">
    <property type="component" value="Unassembled WGS sequence"/>
</dbReference>
<dbReference type="AlphaFoldDB" id="A0A0V8RU77"/>
<evidence type="ECO:0000313" key="5">
    <source>
        <dbReference type="EMBL" id="KSW11549.1"/>
    </source>
</evidence>
<dbReference type="NCBIfam" id="TIGR02175">
    <property type="entry name" value="PorC_KorC"/>
    <property type="match status" value="1"/>
</dbReference>
<dbReference type="EMBL" id="LNTB01000001">
    <property type="protein sequence ID" value="KSW11549.1"/>
    <property type="molecule type" value="Genomic_DNA"/>
</dbReference>
<dbReference type="PANTHER" id="PTHR43366:SF1">
    <property type="entry name" value="PYRUVATE SYNTHASE SUBUNIT PORC"/>
    <property type="match status" value="1"/>
</dbReference>
<evidence type="ECO:0000256" key="3">
    <source>
        <dbReference type="ARBA" id="ARBA00049357"/>
    </source>
</evidence>
<keyword evidence="2" id="KW-0560">Oxidoreductase</keyword>
<dbReference type="Gene3D" id="3.40.920.10">
    <property type="entry name" value="Pyruvate-ferredoxin oxidoreductase, PFOR, domain III"/>
    <property type="match status" value="1"/>
</dbReference>
<comment type="catalytic activity">
    <reaction evidence="3">
        <text>2 oxidized [2Fe-2S]-[ferredoxin] + pyruvate + CoA = 2 reduced [2Fe-2S]-[ferredoxin] + acetyl-CoA + CO2 + H(+)</text>
        <dbReference type="Rhea" id="RHEA:12765"/>
        <dbReference type="Rhea" id="RHEA-COMP:10000"/>
        <dbReference type="Rhea" id="RHEA-COMP:10001"/>
        <dbReference type="ChEBI" id="CHEBI:15361"/>
        <dbReference type="ChEBI" id="CHEBI:15378"/>
        <dbReference type="ChEBI" id="CHEBI:16526"/>
        <dbReference type="ChEBI" id="CHEBI:33737"/>
        <dbReference type="ChEBI" id="CHEBI:33738"/>
        <dbReference type="ChEBI" id="CHEBI:57287"/>
        <dbReference type="ChEBI" id="CHEBI:57288"/>
        <dbReference type="EC" id="1.2.7.1"/>
    </reaction>
</comment>